<feature type="region of interest" description="Disordered" evidence="1">
    <location>
        <begin position="227"/>
        <end position="250"/>
    </location>
</feature>
<dbReference type="InterPro" id="IPR022742">
    <property type="entry name" value="Hydrolase_4"/>
</dbReference>
<gene>
    <name evidence="3" type="ORF">BDA99DRAFT_511779</name>
</gene>
<accession>A0AAD5PDB9</accession>
<dbReference type="SUPFAM" id="SSF53474">
    <property type="entry name" value="alpha/beta-Hydrolases"/>
    <property type="match status" value="1"/>
</dbReference>
<dbReference type="GO" id="GO:0008474">
    <property type="term" value="F:palmitoyl-(protein) hydrolase activity"/>
    <property type="evidence" value="ECO:0007669"/>
    <property type="project" value="TreeGrafter"/>
</dbReference>
<keyword evidence="3" id="KW-0378">Hydrolase</keyword>
<dbReference type="AlphaFoldDB" id="A0AAD5PDB9"/>
<sequence length="267" mass="30320">MMISEDPKEASDVPTILYFHANAGNMGHRLPIAKVFHERHRCNVVMLSYRGYGLSEGKPNEKGLRIDAQTLLDYVQAHPILKKTLLIAYGQSIGGAVAIDLVSRNEDCFSGLIVENTFLSVPKLIPHVLPVLKHFTFLCHQHWPSENSVKKIQKTPVLFLSGACDELVPPHHMRRLFDQCSSRVSKDWVQFPHGMHNDTCMQTGYFTAIGNFLKGRVLPRKSMLLRQQEQNGSNKTMVSSSSPEMKINTNHKKKKYVLQGRRKSTNW</sequence>
<keyword evidence="4" id="KW-1185">Reference proteome</keyword>
<reference evidence="3" key="2">
    <citation type="submission" date="2023-02" db="EMBL/GenBank/DDBJ databases">
        <authorList>
            <consortium name="DOE Joint Genome Institute"/>
            <person name="Mondo S.J."/>
            <person name="Chang Y."/>
            <person name="Wang Y."/>
            <person name="Ahrendt S."/>
            <person name="Andreopoulos W."/>
            <person name="Barry K."/>
            <person name="Beard J."/>
            <person name="Benny G.L."/>
            <person name="Blankenship S."/>
            <person name="Bonito G."/>
            <person name="Cuomo C."/>
            <person name="Desiro A."/>
            <person name="Gervers K.A."/>
            <person name="Hundley H."/>
            <person name="Kuo A."/>
            <person name="LaButti K."/>
            <person name="Lang B.F."/>
            <person name="Lipzen A."/>
            <person name="O'Donnell K."/>
            <person name="Pangilinan J."/>
            <person name="Reynolds N."/>
            <person name="Sandor L."/>
            <person name="Smith M.W."/>
            <person name="Tsang A."/>
            <person name="Grigoriev I.V."/>
            <person name="Stajich J.E."/>
            <person name="Spatafora J.W."/>
        </authorList>
    </citation>
    <scope>NUCLEOTIDE SEQUENCE</scope>
    <source>
        <strain evidence="3">RSA 2281</strain>
    </source>
</reference>
<dbReference type="PANTHER" id="PTHR12277">
    <property type="entry name" value="ALPHA/BETA HYDROLASE DOMAIN-CONTAINING PROTEIN"/>
    <property type="match status" value="1"/>
</dbReference>
<dbReference type="Pfam" id="PF12146">
    <property type="entry name" value="Hydrolase_4"/>
    <property type="match status" value="1"/>
</dbReference>
<proteinExistence type="predicted"/>
<protein>
    <submittedName>
        <fullName evidence="3">Alpha/Beta hydrolase protein</fullName>
    </submittedName>
</protein>
<name>A0AAD5PDB9_9FUNG</name>
<dbReference type="Gene3D" id="3.40.50.1820">
    <property type="entry name" value="alpha/beta hydrolase"/>
    <property type="match status" value="1"/>
</dbReference>
<dbReference type="EMBL" id="JAIXMP010000015">
    <property type="protein sequence ID" value="KAI9261579.1"/>
    <property type="molecule type" value="Genomic_DNA"/>
</dbReference>
<organism evidence="3 4">
    <name type="scientific">Phascolomyces articulosus</name>
    <dbReference type="NCBI Taxonomy" id="60185"/>
    <lineage>
        <taxon>Eukaryota</taxon>
        <taxon>Fungi</taxon>
        <taxon>Fungi incertae sedis</taxon>
        <taxon>Mucoromycota</taxon>
        <taxon>Mucoromycotina</taxon>
        <taxon>Mucoromycetes</taxon>
        <taxon>Mucorales</taxon>
        <taxon>Lichtheimiaceae</taxon>
        <taxon>Phascolomyces</taxon>
    </lineage>
</organism>
<dbReference type="Proteomes" id="UP001209540">
    <property type="component" value="Unassembled WGS sequence"/>
</dbReference>
<feature type="compositionally biased region" description="Polar residues" evidence="1">
    <location>
        <begin position="227"/>
        <end position="243"/>
    </location>
</feature>
<feature type="domain" description="Serine aminopeptidase S33" evidence="2">
    <location>
        <begin position="40"/>
        <end position="143"/>
    </location>
</feature>
<reference evidence="3" key="1">
    <citation type="journal article" date="2022" name="IScience">
        <title>Evolution of zygomycete secretomes and the origins of terrestrial fungal ecologies.</title>
        <authorList>
            <person name="Chang Y."/>
            <person name="Wang Y."/>
            <person name="Mondo S."/>
            <person name="Ahrendt S."/>
            <person name="Andreopoulos W."/>
            <person name="Barry K."/>
            <person name="Beard J."/>
            <person name="Benny G.L."/>
            <person name="Blankenship S."/>
            <person name="Bonito G."/>
            <person name="Cuomo C."/>
            <person name="Desiro A."/>
            <person name="Gervers K.A."/>
            <person name="Hundley H."/>
            <person name="Kuo A."/>
            <person name="LaButti K."/>
            <person name="Lang B.F."/>
            <person name="Lipzen A."/>
            <person name="O'Donnell K."/>
            <person name="Pangilinan J."/>
            <person name="Reynolds N."/>
            <person name="Sandor L."/>
            <person name="Smith M.E."/>
            <person name="Tsang A."/>
            <person name="Grigoriev I.V."/>
            <person name="Stajich J.E."/>
            <person name="Spatafora J.W."/>
        </authorList>
    </citation>
    <scope>NUCLEOTIDE SEQUENCE</scope>
    <source>
        <strain evidence="3">RSA 2281</strain>
    </source>
</reference>
<dbReference type="GO" id="GO:0016020">
    <property type="term" value="C:membrane"/>
    <property type="evidence" value="ECO:0007669"/>
    <property type="project" value="TreeGrafter"/>
</dbReference>
<dbReference type="InterPro" id="IPR029058">
    <property type="entry name" value="AB_hydrolase_fold"/>
</dbReference>
<dbReference type="PANTHER" id="PTHR12277:SF81">
    <property type="entry name" value="PROTEIN ABHD13"/>
    <property type="match status" value="1"/>
</dbReference>
<evidence type="ECO:0000313" key="4">
    <source>
        <dbReference type="Proteomes" id="UP001209540"/>
    </source>
</evidence>
<comment type="caution">
    <text evidence="3">The sequence shown here is derived from an EMBL/GenBank/DDBJ whole genome shotgun (WGS) entry which is preliminary data.</text>
</comment>
<evidence type="ECO:0000313" key="3">
    <source>
        <dbReference type="EMBL" id="KAI9261579.1"/>
    </source>
</evidence>
<evidence type="ECO:0000259" key="2">
    <source>
        <dbReference type="Pfam" id="PF12146"/>
    </source>
</evidence>
<evidence type="ECO:0000256" key="1">
    <source>
        <dbReference type="SAM" id="MobiDB-lite"/>
    </source>
</evidence>